<dbReference type="CDD" id="cd06225">
    <property type="entry name" value="HAMP"/>
    <property type="match status" value="1"/>
</dbReference>
<keyword evidence="7" id="KW-0614">Plasmid</keyword>
<protein>
    <submittedName>
        <fullName evidence="7">Methyl-accepting chemotaxis protein</fullName>
    </submittedName>
</protein>
<evidence type="ECO:0000256" key="2">
    <source>
        <dbReference type="ARBA" id="ARBA00029447"/>
    </source>
</evidence>
<dbReference type="SUPFAM" id="SSF158472">
    <property type="entry name" value="HAMP domain-like"/>
    <property type="match status" value="1"/>
</dbReference>
<dbReference type="CDD" id="cd11386">
    <property type="entry name" value="MCP_signal"/>
    <property type="match status" value="1"/>
</dbReference>
<dbReference type="SMART" id="SM00304">
    <property type="entry name" value="HAMP"/>
    <property type="match status" value="2"/>
</dbReference>
<dbReference type="InterPro" id="IPR003660">
    <property type="entry name" value="HAMP_dom"/>
</dbReference>
<feature type="signal peptide" evidence="4">
    <location>
        <begin position="1"/>
        <end position="22"/>
    </location>
</feature>
<dbReference type="Gene3D" id="1.10.287.950">
    <property type="entry name" value="Methyl-accepting chemotaxis protein"/>
    <property type="match status" value="1"/>
</dbReference>
<evidence type="ECO:0000313" key="7">
    <source>
        <dbReference type="EMBL" id="XBT97948.1"/>
    </source>
</evidence>
<evidence type="ECO:0000256" key="4">
    <source>
        <dbReference type="SAM" id="SignalP"/>
    </source>
</evidence>
<dbReference type="InterPro" id="IPR004090">
    <property type="entry name" value="Chemotax_Me-accpt_rcpt"/>
</dbReference>
<dbReference type="PANTHER" id="PTHR43531">
    <property type="entry name" value="PROTEIN ICFG"/>
    <property type="match status" value="1"/>
</dbReference>
<dbReference type="SMART" id="SM00283">
    <property type="entry name" value="MA"/>
    <property type="match status" value="1"/>
</dbReference>
<dbReference type="GO" id="GO:0007165">
    <property type="term" value="P:signal transduction"/>
    <property type="evidence" value="ECO:0007669"/>
    <property type="project" value="UniProtKB-KW"/>
</dbReference>
<reference evidence="7" key="1">
    <citation type="submission" date="2024-06" db="EMBL/GenBank/DDBJ databases">
        <authorList>
            <person name="Li T."/>
            <person name="Gao R."/>
        </authorList>
    </citation>
    <scope>NUCLEOTIDE SEQUENCE</scope>
    <source>
        <strain evidence="7">ZPR3</strain>
        <plasmid evidence="7">unnamed4</plasmid>
    </source>
</reference>
<feature type="chain" id="PRO_5043481893" evidence="4">
    <location>
        <begin position="23"/>
        <end position="727"/>
    </location>
</feature>
<name>A0AAU7S6J5_9HYPH</name>
<dbReference type="GO" id="GO:0004888">
    <property type="term" value="F:transmembrane signaling receptor activity"/>
    <property type="evidence" value="ECO:0007669"/>
    <property type="project" value="InterPro"/>
</dbReference>
<proteinExistence type="inferred from homology"/>
<dbReference type="PRINTS" id="PR00260">
    <property type="entry name" value="CHEMTRNSDUCR"/>
</dbReference>
<evidence type="ECO:0000259" key="5">
    <source>
        <dbReference type="PROSITE" id="PS50111"/>
    </source>
</evidence>
<dbReference type="Pfam" id="PF00672">
    <property type="entry name" value="HAMP"/>
    <property type="match status" value="1"/>
</dbReference>
<sequence>MLFVGVLSCGAVAAFAGFTSFATTEDLIGKHLEYVATTKRETILAKLNATLLETEALANTPGLVQLFDKLNVGFKNTPEDQRKHLSALKVEGGDLAKGTTDEAKFFVDNYLKADPWLKSLVAEHGYAGILLVNATGELVYSSGGDPLGVIDPSGALGAAIAQSADLKDAVMTDFSAATPGQPGVAYFAVGVADAFKPTARGGTLLIAISTELLDAISHQDSGFGPNGEAIVVGSDGKMRSTSRFADNKLAATTIDQEAFAQGTSLRVYRGHEVLAAPEPLAWGGHHWTVVALEPAAEIFAPAMAMIWKIVALTAATALVTLLVAVVASRSISRPITRLVSSMKLLASGDSSGDVEGVGRHDEIGDMSRAVLVFRENAIARVAAETDAKRSGETAERERRAVETERVERLSVQAGVVAQIGSSLSALADGILCRPIDAAFPEDYRQLKDDFNIALAQLRSTICTVIGQVNSITAIVGEMSNSTDVLAKRTEHQAVVLDGAVQTMNAISSGVSLTANAASAADALVSEAHSVAASSDEIVSQAVAGMAKIEDSSFQIATIVNVINDIAHQTNLLALNAGVEAARAGEAGKGFAVVASEVRALAQRSADAAKEIKELIDVSSQRVARGMELVGSTSELLKQIAGHIDRIRDVVSNIASTAANQARHLGEFKSTIREIDLSTQQTAAMAEESKAACMSLEDEAAHLLHLISKFELGEHAPATKEHSRVLVA</sequence>
<comment type="similarity">
    <text evidence="2">Belongs to the methyl-accepting chemotaxis (MCP) protein family.</text>
</comment>
<evidence type="ECO:0000259" key="6">
    <source>
        <dbReference type="PROSITE" id="PS50885"/>
    </source>
</evidence>
<geneLocation type="plasmid" evidence="7">
    <name>unnamed4</name>
</geneLocation>
<dbReference type="Pfam" id="PF00015">
    <property type="entry name" value="MCPsignal"/>
    <property type="match status" value="1"/>
</dbReference>
<accession>A0AAU7S6J5</accession>
<evidence type="ECO:0000256" key="3">
    <source>
        <dbReference type="PROSITE-ProRule" id="PRU00284"/>
    </source>
</evidence>
<feature type="domain" description="Methyl-accepting transducer" evidence="5">
    <location>
        <begin position="467"/>
        <end position="696"/>
    </location>
</feature>
<dbReference type="Gene3D" id="6.10.340.10">
    <property type="match status" value="1"/>
</dbReference>
<feature type="domain" description="HAMP" evidence="6">
    <location>
        <begin position="329"/>
        <end position="382"/>
    </location>
</feature>
<dbReference type="GO" id="GO:0016020">
    <property type="term" value="C:membrane"/>
    <property type="evidence" value="ECO:0007669"/>
    <property type="project" value="InterPro"/>
</dbReference>
<gene>
    <name evidence="7" type="ORF">ABM479_35215</name>
</gene>
<dbReference type="InterPro" id="IPR051310">
    <property type="entry name" value="MCP_chemotaxis"/>
</dbReference>
<dbReference type="PANTHER" id="PTHR43531:SF11">
    <property type="entry name" value="METHYL-ACCEPTING CHEMOTAXIS PROTEIN 3"/>
    <property type="match status" value="1"/>
</dbReference>
<dbReference type="InterPro" id="IPR004089">
    <property type="entry name" value="MCPsignal_dom"/>
</dbReference>
<organism evidence="7">
    <name type="scientific">Rhizobium sp. ZPR3</name>
    <dbReference type="NCBI Taxonomy" id="3158967"/>
    <lineage>
        <taxon>Bacteria</taxon>
        <taxon>Pseudomonadati</taxon>
        <taxon>Pseudomonadota</taxon>
        <taxon>Alphaproteobacteria</taxon>
        <taxon>Hyphomicrobiales</taxon>
        <taxon>Rhizobiaceae</taxon>
        <taxon>Rhizobium/Agrobacterium group</taxon>
        <taxon>Rhizobium</taxon>
    </lineage>
</organism>
<keyword evidence="3" id="KW-0807">Transducer</keyword>
<dbReference type="AlphaFoldDB" id="A0AAU7S6J5"/>
<dbReference type="SUPFAM" id="SSF58104">
    <property type="entry name" value="Methyl-accepting chemotaxis protein (MCP) signaling domain"/>
    <property type="match status" value="1"/>
</dbReference>
<dbReference type="PROSITE" id="PS50885">
    <property type="entry name" value="HAMP"/>
    <property type="match status" value="1"/>
</dbReference>
<dbReference type="RefSeq" id="WP_349963206.1">
    <property type="nucleotide sequence ID" value="NZ_CP157964.1"/>
</dbReference>
<keyword evidence="4" id="KW-0732">Signal</keyword>
<evidence type="ECO:0000256" key="1">
    <source>
        <dbReference type="ARBA" id="ARBA00022500"/>
    </source>
</evidence>
<dbReference type="GO" id="GO:0006935">
    <property type="term" value="P:chemotaxis"/>
    <property type="evidence" value="ECO:0007669"/>
    <property type="project" value="UniProtKB-KW"/>
</dbReference>
<keyword evidence="1" id="KW-0145">Chemotaxis</keyword>
<dbReference type="EMBL" id="CP157964">
    <property type="protein sequence ID" value="XBT97948.1"/>
    <property type="molecule type" value="Genomic_DNA"/>
</dbReference>
<dbReference type="PROSITE" id="PS50111">
    <property type="entry name" value="CHEMOTAXIS_TRANSDUC_2"/>
    <property type="match status" value="1"/>
</dbReference>